<dbReference type="PROSITE" id="PS51750">
    <property type="entry name" value="BRO_N"/>
    <property type="match status" value="1"/>
</dbReference>
<dbReference type="EMBL" id="PFWT01000006">
    <property type="protein sequence ID" value="PJA46909.1"/>
    <property type="molecule type" value="Genomic_DNA"/>
</dbReference>
<dbReference type="SMART" id="SM01040">
    <property type="entry name" value="Bro-N"/>
    <property type="match status" value="1"/>
</dbReference>
<dbReference type="Pfam" id="PF02498">
    <property type="entry name" value="Bro-N"/>
    <property type="match status" value="1"/>
</dbReference>
<protein>
    <submittedName>
        <fullName evidence="3">Phage antirepressor protein</fullName>
    </submittedName>
</protein>
<dbReference type="AlphaFoldDB" id="A0A2M7XGC2"/>
<evidence type="ECO:0000313" key="3">
    <source>
        <dbReference type="EMBL" id="PJA46909.1"/>
    </source>
</evidence>
<reference evidence="4" key="1">
    <citation type="submission" date="2017-09" db="EMBL/GenBank/DDBJ databases">
        <title>Depth-based differentiation of microbial function through sediment-hosted aquifers and enrichment of novel symbionts in the deep terrestrial subsurface.</title>
        <authorList>
            <person name="Probst A.J."/>
            <person name="Ladd B."/>
            <person name="Jarett J.K."/>
            <person name="Geller-Mcgrath D.E."/>
            <person name="Sieber C.M.K."/>
            <person name="Emerson J.B."/>
            <person name="Anantharaman K."/>
            <person name="Thomas B.C."/>
            <person name="Malmstrom R."/>
            <person name="Stieglmeier M."/>
            <person name="Klingl A."/>
            <person name="Woyke T."/>
            <person name="Ryan C.M."/>
            <person name="Banfield J.F."/>
        </authorList>
    </citation>
    <scope>NUCLEOTIDE SEQUENCE [LARGE SCALE GENOMIC DNA]</scope>
</reference>
<evidence type="ECO:0000259" key="2">
    <source>
        <dbReference type="PROSITE" id="PS51750"/>
    </source>
</evidence>
<gene>
    <name evidence="3" type="ORF">CO173_00765</name>
</gene>
<feature type="compositionally biased region" description="Basic and acidic residues" evidence="1">
    <location>
        <begin position="250"/>
        <end position="259"/>
    </location>
</feature>
<evidence type="ECO:0000313" key="4">
    <source>
        <dbReference type="Proteomes" id="UP000231263"/>
    </source>
</evidence>
<feature type="domain" description="Bro-N" evidence="2">
    <location>
        <begin position="5"/>
        <end position="121"/>
    </location>
</feature>
<accession>A0A2M7XGC2</accession>
<evidence type="ECO:0000256" key="1">
    <source>
        <dbReference type="SAM" id="MobiDB-lite"/>
    </source>
</evidence>
<feature type="compositionally biased region" description="Basic and acidic residues" evidence="1">
    <location>
        <begin position="226"/>
        <end position="238"/>
    </location>
</feature>
<name>A0A2M7XGC2_9BACT</name>
<proteinExistence type="predicted"/>
<dbReference type="InterPro" id="IPR003497">
    <property type="entry name" value="BRO_N_domain"/>
</dbReference>
<comment type="caution">
    <text evidence="3">The sequence shown here is derived from an EMBL/GenBank/DDBJ whole genome shotgun (WGS) entry which is preliminary data.</text>
</comment>
<sequence length="282" mass="32519">MANTHNKIALFEKKQIRKIWHNEEWYFSVVDICFALTESPDAGAYWRKLKQRLNEEGSEVVTFCHGLKLLAPDGKMRETDCANTEGILRIIQSIPSPKAEPFKRWLAKVGYERIEEIENPELAQERMKKLYEAKGYPQDWIDKRLRGIAIRQNLTDEWKQRGITEQRDYAILTAEISKATFGMTPSEYMKLKNIPDKSKANLRDNMTDLELIFTMLGEKVTTEISSQEKPKGITESKRVAKRGGKVAGNARKETEKELGRSVISEKNYLGNDDKKFLKDNEG</sequence>
<feature type="region of interest" description="Disordered" evidence="1">
    <location>
        <begin position="225"/>
        <end position="260"/>
    </location>
</feature>
<dbReference type="Proteomes" id="UP000231263">
    <property type="component" value="Unassembled WGS sequence"/>
</dbReference>
<organism evidence="3 4">
    <name type="scientific">Candidatus Uhrbacteria bacterium CG_4_9_14_3_um_filter_41_35</name>
    <dbReference type="NCBI Taxonomy" id="1975034"/>
    <lineage>
        <taxon>Bacteria</taxon>
        <taxon>Candidatus Uhriibacteriota</taxon>
    </lineage>
</organism>